<reference evidence="1 2" key="1">
    <citation type="submission" date="2016-10" db="EMBL/GenBank/DDBJ databases">
        <authorList>
            <person name="de Groot N.N."/>
        </authorList>
    </citation>
    <scope>NUCLEOTIDE SEQUENCE [LARGE SCALE GENOMIC DNA]</scope>
    <source>
        <strain evidence="1 2">DSM 5885</strain>
    </source>
</reference>
<sequence>MANANNTSTQKSPANQITKSDIESARIYLSGCEALSAIANAVEILSSLDPKPEKLFSHTITRLMTHAVYLADSVDNDVGCFIEEVEKSIM</sequence>
<evidence type="ECO:0000313" key="2">
    <source>
        <dbReference type="Proteomes" id="UP000198607"/>
    </source>
</evidence>
<dbReference type="STRING" id="83767.SAMN05660652_00541"/>
<evidence type="ECO:0000313" key="1">
    <source>
        <dbReference type="EMBL" id="SDG72132.1"/>
    </source>
</evidence>
<name>A0A1G7WJL2_9RHOO</name>
<dbReference type="AlphaFoldDB" id="A0A1G7WJL2"/>
<dbReference type="Proteomes" id="UP000198607">
    <property type="component" value="Unassembled WGS sequence"/>
</dbReference>
<dbReference type="EMBL" id="FNCY01000001">
    <property type="protein sequence ID" value="SDG72132.1"/>
    <property type="molecule type" value="Genomic_DNA"/>
</dbReference>
<dbReference type="RefSeq" id="WP_143009743.1">
    <property type="nucleotide sequence ID" value="NZ_FNCY01000001.1"/>
</dbReference>
<protein>
    <submittedName>
        <fullName evidence="1">Uncharacterized protein</fullName>
    </submittedName>
</protein>
<organism evidence="1 2">
    <name type="scientific">Propionivibrio dicarboxylicus</name>
    <dbReference type="NCBI Taxonomy" id="83767"/>
    <lineage>
        <taxon>Bacteria</taxon>
        <taxon>Pseudomonadati</taxon>
        <taxon>Pseudomonadota</taxon>
        <taxon>Betaproteobacteria</taxon>
        <taxon>Rhodocyclales</taxon>
        <taxon>Rhodocyclaceae</taxon>
        <taxon>Propionivibrio</taxon>
    </lineage>
</organism>
<gene>
    <name evidence="1" type="ORF">SAMN05660652_00541</name>
</gene>
<accession>A0A1G7WJL2</accession>
<keyword evidence="2" id="KW-1185">Reference proteome</keyword>
<proteinExistence type="predicted"/>